<dbReference type="EMBL" id="CP017641">
    <property type="protein sequence ID" value="APZ92794.1"/>
    <property type="molecule type" value="Genomic_DNA"/>
</dbReference>
<protein>
    <submittedName>
        <fullName evidence="1">Uncharacterized protein</fullName>
    </submittedName>
</protein>
<dbReference type="Proteomes" id="UP000187735">
    <property type="component" value="Chromosome"/>
</dbReference>
<evidence type="ECO:0000313" key="1">
    <source>
        <dbReference type="EMBL" id="APZ92794.1"/>
    </source>
</evidence>
<dbReference type="KEGG" id="fmr:Fuma_02406"/>
<dbReference type="SUPFAM" id="SSF48452">
    <property type="entry name" value="TPR-like"/>
    <property type="match status" value="1"/>
</dbReference>
<proteinExistence type="predicted"/>
<gene>
    <name evidence="1" type="ORF">Fuma_02406</name>
</gene>
<sequence length="697" mass="78707">MLSVTKCLLSTVVVLTVQLPVGTPISSHASAEELDWWEIDNSVARQLVTEEKNLVDWASELLQSEPKTPRAAIIKIDICMRAALDDEASDALQTLRRLNPDVSLHLLNGIYHQATDDHKAWDVARVLVETFAPQIHDFSLDNRLLQHYRAGDQPLWTDEQLIAWLDARVESVRAYDQAATDRKGPDDDGQWDTHFEPTRPIDFWRRLRLQQLAEMGRASAELKKLEAAVRVEPKNASLSIEYLKSLDTVRFIESQAMPKSLNWMAKVCRPAQATDQRTIASLLVGLQQPVPAEAFLRRAIETNVTADELMRLYGGGQGVGMPVERGRIFFAVTLLEELAACLLKLGKADESQAVMVKAAEMRQNNDLPLNLHLSGMVQAASGAHVIEGRIREQEPENRDDPKYWRKRATYFRGRGEVKEQESALRRGLELCKPAGPTRGKGKADMRRWLLGDLTRFLIQQDRHAEAVKLLLSEMKEAPADSASSEGAARSMAFDLAKYVNTNQDVLWGWLSRREEWGHTEERLLWRMLQAARPQSLDAHCTHAEQLALADDADASRAATLGWVLNRIKQTQRSVRSLVHAAKKTTDNDVRRKANFTLLESYLALKDWRKADAIFGLANARLTSSETPQWLGRIATIAAVQGDHEDAMRIWRRVANCSLRNRQLVEDLSKQGLRQPLLTYYATIQRRLPTAKLATIVE</sequence>
<dbReference type="AlphaFoldDB" id="A0A1P8WFE7"/>
<keyword evidence="2" id="KW-1185">Reference proteome</keyword>
<dbReference type="Gene3D" id="1.25.40.10">
    <property type="entry name" value="Tetratricopeptide repeat domain"/>
    <property type="match status" value="2"/>
</dbReference>
<organism evidence="1 2">
    <name type="scientific">Fuerstiella marisgermanici</name>
    <dbReference type="NCBI Taxonomy" id="1891926"/>
    <lineage>
        <taxon>Bacteria</taxon>
        <taxon>Pseudomonadati</taxon>
        <taxon>Planctomycetota</taxon>
        <taxon>Planctomycetia</taxon>
        <taxon>Planctomycetales</taxon>
        <taxon>Planctomycetaceae</taxon>
        <taxon>Fuerstiella</taxon>
    </lineage>
</organism>
<dbReference type="RefSeq" id="WP_145944131.1">
    <property type="nucleotide sequence ID" value="NZ_CP017641.1"/>
</dbReference>
<name>A0A1P8WFE7_9PLAN</name>
<reference evidence="1 2" key="1">
    <citation type="journal article" date="2016" name="Front. Microbiol.">
        <title>Fuerstia marisgermanicae gen. nov., sp. nov., an Unusual Member of the Phylum Planctomycetes from the German Wadden Sea.</title>
        <authorList>
            <person name="Kohn T."/>
            <person name="Heuer A."/>
            <person name="Jogler M."/>
            <person name="Vollmers J."/>
            <person name="Boedeker C."/>
            <person name="Bunk B."/>
            <person name="Rast P."/>
            <person name="Borchert D."/>
            <person name="Glockner I."/>
            <person name="Freese H.M."/>
            <person name="Klenk H.P."/>
            <person name="Overmann J."/>
            <person name="Kaster A.K."/>
            <person name="Rohde M."/>
            <person name="Wiegand S."/>
            <person name="Jogler C."/>
        </authorList>
    </citation>
    <scope>NUCLEOTIDE SEQUENCE [LARGE SCALE GENOMIC DNA]</scope>
    <source>
        <strain evidence="1 2">NH11</strain>
    </source>
</reference>
<evidence type="ECO:0000313" key="2">
    <source>
        <dbReference type="Proteomes" id="UP000187735"/>
    </source>
</evidence>
<accession>A0A1P8WFE7</accession>
<dbReference type="InterPro" id="IPR011990">
    <property type="entry name" value="TPR-like_helical_dom_sf"/>
</dbReference>